<dbReference type="Proteomes" id="UP001430356">
    <property type="component" value="Unassembled WGS sequence"/>
</dbReference>
<feature type="region of interest" description="Disordered" evidence="1">
    <location>
        <begin position="1"/>
        <end position="38"/>
    </location>
</feature>
<evidence type="ECO:0000313" key="3">
    <source>
        <dbReference type="Proteomes" id="UP001430356"/>
    </source>
</evidence>
<dbReference type="PANTHER" id="PTHR46763:SF1">
    <property type="entry name" value="DYNEIN REGULATORY COMPLEX PROTEIN 8"/>
    <property type="match status" value="1"/>
</dbReference>
<evidence type="ECO:0008006" key="4">
    <source>
        <dbReference type="Google" id="ProtNLM"/>
    </source>
</evidence>
<organism evidence="2 3">
    <name type="scientific">Novymonas esmeraldas</name>
    <dbReference type="NCBI Taxonomy" id="1808958"/>
    <lineage>
        <taxon>Eukaryota</taxon>
        <taxon>Discoba</taxon>
        <taxon>Euglenozoa</taxon>
        <taxon>Kinetoplastea</taxon>
        <taxon>Metakinetoplastina</taxon>
        <taxon>Trypanosomatida</taxon>
        <taxon>Trypanosomatidae</taxon>
        <taxon>Novymonas</taxon>
    </lineage>
</organism>
<dbReference type="SUPFAM" id="SSF47473">
    <property type="entry name" value="EF-hand"/>
    <property type="match status" value="1"/>
</dbReference>
<gene>
    <name evidence="2" type="ORF">NESM_000394000</name>
</gene>
<dbReference type="PANTHER" id="PTHR46763">
    <property type="entry name" value="DYNEIN REGULATORY COMPLEX PROTEIN 8"/>
    <property type="match status" value="1"/>
</dbReference>
<comment type="caution">
    <text evidence="2">The sequence shown here is derived from an EMBL/GenBank/DDBJ whole genome shotgun (WGS) entry which is preliminary data.</text>
</comment>
<feature type="compositionally biased region" description="Low complexity" evidence="1">
    <location>
        <begin position="93"/>
        <end position="104"/>
    </location>
</feature>
<accession>A0AAW0EKU5</accession>
<feature type="compositionally biased region" description="Low complexity" evidence="1">
    <location>
        <begin position="8"/>
        <end position="38"/>
    </location>
</feature>
<reference evidence="2 3" key="1">
    <citation type="journal article" date="2021" name="MBio">
        <title>A New Model Trypanosomatid, Novymonas esmeraldas: Genomic Perception of Its 'Candidatus Pandoraea novymonadis' Endosymbiont.</title>
        <authorList>
            <person name="Zakharova A."/>
            <person name="Saura A."/>
            <person name="Butenko A."/>
            <person name="Podesvova L."/>
            <person name="Warmusova S."/>
            <person name="Kostygov A.Y."/>
            <person name="Nenarokova A."/>
            <person name="Lukes J."/>
            <person name="Opperdoes F.R."/>
            <person name="Yurchenko V."/>
        </authorList>
    </citation>
    <scope>NUCLEOTIDE SEQUENCE [LARGE SCALE GENOMIC DNA]</scope>
    <source>
        <strain evidence="2 3">E262AT.01</strain>
    </source>
</reference>
<proteinExistence type="predicted"/>
<dbReference type="AlphaFoldDB" id="A0AAW0EKU5"/>
<evidence type="ECO:0000313" key="2">
    <source>
        <dbReference type="EMBL" id="KAK7194740.1"/>
    </source>
</evidence>
<dbReference type="Gene3D" id="1.10.238.10">
    <property type="entry name" value="EF-hand"/>
    <property type="match status" value="1"/>
</dbReference>
<feature type="region of interest" description="Disordered" evidence="1">
    <location>
        <begin position="74"/>
        <end position="104"/>
    </location>
</feature>
<dbReference type="EMBL" id="JAECZO010000041">
    <property type="protein sequence ID" value="KAK7194740.1"/>
    <property type="molecule type" value="Genomic_DNA"/>
</dbReference>
<keyword evidence="3" id="KW-1185">Reference proteome</keyword>
<dbReference type="InterPro" id="IPR011992">
    <property type="entry name" value="EF-hand-dom_pair"/>
</dbReference>
<protein>
    <recommendedName>
        <fullName evidence="4">EF-hand domain-containing protein</fullName>
    </recommendedName>
</protein>
<evidence type="ECO:0000256" key="1">
    <source>
        <dbReference type="SAM" id="MobiDB-lite"/>
    </source>
</evidence>
<name>A0AAW0EKU5_9TRYP</name>
<sequence length="269" mass="28730">MPNSPKARGSTKGSKGRRGTTNAASLARSRARASAAEAALPESIAHLGGKQRTANRRAHCHKRFEDLAQLIVDMNPTAPPNTGAKGGPRKSKAAAATTSSSLPSASTFPTLQVGYLARALGLNVSSEQVASIVELVEADGPSSGSVDRRLLGYVLVDAMMTGTLGGPTLYEFTVAAPDGSTPACLSVERLTTFKPSLCVRAEETELFRAFEALDTTNRGYLEEVQLRSAMMEGKESLSAEEAEEMWLAMRDPETNRAHYRDFAEILARD</sequence>